<reference evidence="15 16" key="1">
    <citation type="journal article" date="2020" name="Nat. Food">
        <title>A phased Vanilla planifolia genome enables genetic improvement of flavour and production.</title>
        <authorList>
            <person name="Hasing T."/>
            <person name="Tang H."/>
            <person name="Brym M."/>
            <person name="Khazi F."/>
            <person name="Huang T."/>
            <person name="Chambers A.H."/>
        </authorList>
    </citation>
    <scope>NUCLEOTIDE SEQUENCE [LARGE SCALE GENOMIC DNA]</scope>
    <source>
        <tissue evidence="15">Leaf</tissue>
    </source>
</reference>
<organism evidence="15 16">
    <name type="scientific">Vanilla planifolia</name>
    <name type="common">Vanilla</name>
    <dbReference type="NCBI Taxonomy" id="51239"/>
    <lineage>
        <taxon>Eukaryota</taxon>
        <taxon>Viridiplantae</taxon>
        <taxon>Streptophyta</taxon>
        <taxon>Embryophyta</taxon>
        <taxon>Tracheophyta</taxon>
        <taxon>Spermatophyta</taxon>
        <taxon>Magnoliopsida</taxon>
        <taxon>Liliopsida</taxon>
        <taxon>Asparagales</taxon>
        <taxon>Orchidaceae</taxon>
        <taxon>Vanilloideae</taxon>
        <taxon>Vanilleae</taxon>
        <taxon>Vanilla</taxon>
    </lineage>
</organism>
<dbReference type="Pfam" id="PF14493">
    <property type="entry name" value="HTH_40"/>
    <property type="match status" value="1"/>
</dbReference>
<comment type="catalytic activity">
    <reaction evidence="10">
        <text>ATP + H2O = ADP + phosphate + H(+)</text>
        <dbReference type="Rhea" id="RHEA:13065"/>
        <dbReference type="ChEBI" id="CHEBI:15377"/>
        <dbReference type="ChEBI" id="CHEBI:15378"/>
        <dbReference type="ChEBI" id="CHEBI:30616"/>
        <dbReference type="ChEBI" id="CHEBI:43474"/>
        <dbReference type="ChEBI" id="CHEBI:456216"/>
    </reaction>
</comment>
<evidence type="ECO:0000256" key="11">
    <source>
        <dbReference type="SAM" id="MobiDB-lite"/>
    </source>
</evidence>
<dbReference type="GO" id="GO:0005737">
    <property type="term" value="C:cytoplasm"/>
    <property type="evidence" value="ECO:0007669"/>
    <property type="project" value="TreeGrafter"/>
</dbReference>
<dbReference type="FunFam" id="3.40.50.300:FF:001450">
    <property type="entry name" value="ATP-dependent DNA helicase"/>
    <property type="match status" value="1"/>
</dbReference>
<dbReference type="GO" id="GO:0000724">
    <property type="term" value="P:double-strand break repair via homologous recombination"/>
    <property type="evidence" value="ECO:0007669"/>
    <property type="project" value="TreeGrafter"/>
</dbReference>
<keyword evidence="5 10" id="KW-0347">Helicase</keyword>
<dbReference type="InterPro" id="IPR029491">
    <property type="entry name" value="Helicase_HTH"/>
</dbReference>
<comment type="cofactor">
    <cofactor evidence="1">
        <name>Zn(2+)</name>
        <dbReference type="ChEBI" id="CHEBI:29105"/>
    </cofactor>
</comment>
<evidence type="ECO:0000256" key="1">
    <source>
        <dbReference type="ARBA" id="ARBA00001947"/>
    </source>
</evidence>
<evidence type="ECO:0000256" key="10">
    <source>
        <dbReference type="RuleBase" id="RU364117"/>
    </source>
</evidence>
<proteinExistence type="inferred from homology"/>
<dbReference type="SUPFAM" id="SSF46785">
    <property type="entry name" value="Winged helix' DNA-binding domain"/>
    <property type="match status" value="1"/>
</dbReference>
<dbReference type="Pfam" id="PF00271">
    <property type="entry name" value="Helicase_C"/>
    <property type="match status" value="1"/>
</dbReference>
<keyword evidence="8" id="KW-0413">Isomerase</keyword>
<dbReference type="Proteomes" id="UP000639772">
    <property type="component" value="Chromosome 6"/>
</dbReference>
<dbReference type="InterPro" id="IPR002121">
    <property type="entry name" value="HRDC_dom"/>
</dbReference>
<dbReference type="EC" id="5.6.2.4" evidence="10"/>
<evidence type="ECO:0000256" key="3">
    <source>
        <dbReference type="ARBA" id="ARBA00022741"/>
    </source>
</evidence>
<dbReference type="Pfam" id="PF09382">
    <property type="entry name" value="RQC"/>
    <property type="match status" value="1"/>
</dbReference>
<dbReference type="GO" id="GO:0016787">
    <property type="term" value="F:hydrolase activity"/>
    <property type="evidence" value="ECO:0007669"/>
    <property type="project" value="UniProtKB-KW"/>
</dbReference>
<dbReference type="InterPro" id="IPR032284">
    <property type="entry name" value="RecQ_Zn-bd"/>
</dbReference>
<dbReference type="GO" id="GO:0043138">
    <property type="term" value="F:3'-5' DNA helicase activity"/>
    <property type="evidence" value="ECO:0007669"/>
    <property type="project" value="UniProtKB-EC"/>
</dbReference>
<dbReference type="InterPro" id="IPR001650">
    <property type="entry name" value="Helicase_C-like"/>
</dbReference>
<dbReference type="FunFam" id="1.10.10.10:FF:000513">
    <property type="entry name" value="ATP-dependent DNA helicase"/>
    <property type="match status" value="1"/>
</dbReference>
<dbReference type="SUPFAM" id="SSF47819">
    <property type="entry name" value="HRDC-like"/>
    <property type="match status" value="1"/>
</dbReference>
<dbReference type="SUPFAM" id="SSF52540">
    <property type="entry name" value="P-loop containing nucleoside triphosphate hydrolases"/>
    <property type="match status" value="1"/>
</dbReference>
<dbReference type="SMART" id="SM00956">
    <property type="entry name" value="RQC"/>
    <property type="match status" value="1"/>
</dbReference>
<keyword evidence="10" id="KW-0539">Nucleus</keyword>
<evidence type="ECO:0000313" key="16">
    <source>
        <dbReference type="Proteomes" id="UP000639772"/>
    </source>
</evidence>
<evidence type="ECO:0000259" key="13">
    <source>
        <dbReference type="PROSITE" id="PS51192"/>
    </source>
</evidence>
<evidence type="ECO:0000313" key="15">
    <source>
        <dbReference type="EMBL" id="KAG0479112.1"/>
    </source>
</evidence>
<dbReference type="Pfam" id="PF16124">
    <property type="entry name" value="RecQ_Zn_bind"/>
    <property type="match status" value="1"/>
</dbReference>
<comment type="subcellular location">
    <subcellularLocation>
        <location evidence="10">Nucleus</location>
    </subcellularLocation>
</comment>
<keyword evidence="7" id="KW-0238">DNA-binding</keyword>
<dbReference type="Gene3D" id="1.10.150.80">
    <property type="entry name" value="HRDC domain"/>
    <property type="match status" value="1"/>
</dbReference>
<keyword evidence="4 10" id="KW-0378">Hydrolase</keyword>
<dbReference type="InterPro" id="IPR010997">
    <property type="entry name" value="HRDC-like_sf"/>
</dbReference>
<accession>A0A835R492</accession>
<dbReference type="GO" id="GO:0006260">
    <property type="term" value="P:DNA replication"/>
    <property type="evidence" value="ECO:0007669"/>
    <property type="project" value="InterPro"/>
</dbReference>
<feature type="domain" description="Helicase ATP-binding" evidence="13">
    <location>
        <begin position="22"/>
        <end position="189"/>
    </location>
</feature>
<dbReference type="GO" id="GO:0005634">
    <property type="term" value="C:nucleus"/>
    <property type="evidence" value="ECO:0007669"/>
    <property type="project" value="UniProtKB-SubCell"/>
</dbReference>
<dbReference type="Gene3D" id="1.10.10.10">
    <property type="entry name" value="Winged helix-like DNA-binding domain superfamily/Winged helix DNA-binding domain"/>
    <property type="match status" value="1"/>
</dbReference>
<dbReference type="GO" id="GO:0009378">
    <property type="term" value="F:four-way junction helicase activity"/>
    <property type="evidence" value="ECO:0007669"/>
    <property type="project" value="TreeGrafter"/>
</dbReference>
<dbReference type="Pfam" id="PF00570">
    <property type="entry name" value="HRDC"/>
    <property type="match status" value="1"/>
</dbReference>
<dbReference type="OrthoDB" id="10261556at2759"/>
<dbReference type="PROSITE" id="PS51192">
    <property type="entry name" value="HELICASE_ATP_BIND_1"/>
    <property type="match status" value="1"/>
</dbReference>
<dbReference type="CDD" id="cd17920">
    <property type="entry name" value="DEXHc_RecQ"/>
    <property type="match status" value="1"/>
</dbReference>
<dbReference type="InterPro" id="IPR036390">
    <property type="entry name" value="WH_DNA-bd_sf"/>
</dbReference>
<gene>
    <name evidence="15" type="ORF">HPP92_013831</name>
</gene>
<dbReference type="CDD" id="cd18794">
    <property type="entry name" value="SF2_C_RecQ"/>
    <property type="match status" value="1"/>
</dbReference>
<sequence>MESILKKKFGYSQFRPYQKEIIEKVLDGNDCLVVMSTGSGKSLCYQVPPLVTGKTAVVISPLLSLMQDQVMSLKQKGINAEYLGSSQTDQTAYCQAEDGAFDVLYMTPEKASLLPKRFWSNLLNAGICLLAVDEAHCISEWGHDFRKEYKQLDVLRSILFNVPFIGLTATATQKVQNDIVLSLKMIDPYISTGSFDRKNLFYGVKPCCRSQAFLEELVKEVTKYNSGGGSIIIYCTTVKDTEQIYQLLMDAGVTTEMYHGQMGSKAREQSHRSFIRDEVQVMVATVAFGMGIDKPNIRCVIHYGCPKSLESYYQESGRCGRDGLPSVCFLYYSRSDFAKSDFYVAGVHSENQRKAITESLMAAEKYCLLASCRRRFLLKYFGEQWTADCGNCDNCTRTKVERDLSKESFLLLSCIQSCGGRWGLNMPIDVLRGSRSRKIMENNFDKLLMHGHGKDYTVLWWKALGGLLIAHGYLKEIVEDLYRKVRVSPMGLQYLCSANFERQPPLILPLTREMIDEEDNGAQRSSVEDQSSIAIDDERFSEAEKRLYSILLGLRMELAKENGTAPYAICGDQTLFRITKTRPSTRARLANIEGVNQHLVTNYGDKFLHTISDALEELGLSLNGDTNAAHPIEKVCHSAQRNLNPAKFDAWKMWQISKSSVKEVAMMGRSGPIKEQTVISYILEAAQTGRELDWARFCLDTGLTLQIISLIRAAISKIGSRERLKPIKEELPEMVTYEHIKIMLTMENLNISPDEVLSSTSSSLLGSSTETSIDAMGKESLVRKQKFNDSSICESSPKKLHKQEMESTEEEREANENSIMEFIKAHDRISSTEIINYFNGSKAEAVAYVLNCLETEFLVYKKNGLYSAL</sequence>
<dbReference type="InterPro" id="IPR011545">
    <property type="entry name" value="DEAD/DEAH_box_helicase_dom"/>
</dbReference>
<name>A0A835R492_VANPL</name>
<keyword evidence="6 10" id="KW-0067">ATP-binding</keyword>
<dbReference type="SMART" id="SM00490">
    <property type="entry name" value="HELICc"/>
    <property type="match status" value="1"/>
</dbReference>
<dbReference type="GO" id="GO:0005694">
    <property type="term" value="C:chromosome"/>
    <property type="evidence" value="ECO:0007669"/>
    <property type="project" value="TreeGrafter"/>
</dbReference>
<dbReference type="AlphaFoldDB" id="A0A835R492"/>
<evidence type="ECO:0000256" key="4">
    <source>
        <dbReference type="ARBA" id="ARBA00022801"/>
    </source>
</evidence>
<comment type="similarity">
    <text evidence="2 10">Belongs to the helicase family. RecQ subfamily.</text>
</comment>
<dbReference type="PROSITE" id="PS51194">
    <property type="entry name" value="HELICASE_CTER"/>
    <property type="match status" value="1"/>
</dbReference>
<evidence type="ECO:0000256" key="7">
    <source>
        <dbReference type="ARBA" id="ARBA00023125"/>
    </source>
</evidence>
<dbReference type="NCBIfam" id="TIGR00614">
    <property type="entry name" value="recQ_fam"/>
    <property type="match status" value="1"/>
</dbReference>
<dbReference type="InterPro" id="IPR018982">
    <property type="entry name" value="RQC_domain"/>
</dbReference>
<keyword evidence="3 10" id="KW-0547">Nucleotide-binding</keyword>
<dbReference type="InterPro" id="IPR004589">
    <property type="entry name" value="DNA_helicase_ATP-dep_RecQ"/>
</dbReference>
<evidence type="ECO:0000256" key="5">
    <source>
        <dbReference type="ARBA" id="ARBA00022806"/>
    </source>
</evidence>
<evidence type="ECO:0000256" key="9">
    <source>
        <dbReference type="ARBA" id="ARBA00034617"/>
    </source>
</evidence>
<dbReference type="InterPro" id="IPR036388">
    <property type="entry name" value="WH-like_DNA-bd_sf"/>
</dbReference>
<evidence type="ECO:0000256" key="2">
    <source>
        <dbReference type="ARBA" id="ARBA00005446"/>
    </source>
</evidence>
<dbReference type="SMART" id="SM00487">
    <property type="entry name" value="DEXDc"/>
    <property type="match status" value="1"/>
</dbReference>
<feature type="region of interest" description="Disordered" evidence="11">
    <location>
        <begin position="792"/>
        <end position="816"/>
    </location>
</feature>
<dbReference type="PROSITE" id="PS50967">
    <property type="entry name" value="HRDC"/>
    <property type="match status" value="1"/>
</dbReference>
<dbReference type="Gene3D" id="3.40.50.300">
    <property type="entry name" value="P-loop containing nucleotide triphosphate hydrolases"/>
    <property type="match status" value="2"/>
</dbReference>
<dbReference type="GO" id="GO:0005524">
    <property type="term" value="F:ATP binding"/>
    <property type="evidence" value="ECO:0007669"/>
    <property type="project" value="UniProtKB-KW"/>
</dbReference>
<dbReference type="PANTHER" id="PTHR13710:SF120">
    <property type="entry name" value="BIFUNCTIONAL 3'-5' EXONUCLEASE_ATP-DEPENDENT HELICASE WRN"/>
    <property type="match status" value="1"/>
</dbReference>
<evidence type="ECO:0000259" key="14">
    <source>
        <dbReference type="PROSITE" id="PS51194"/>
    </source>
</evidence>
<protein>
    <recommendedName>
        <fullName evidence="10">ATP-dependent DNA helicase</fullName>
        <ecNumber evidence="10">5.6.2.4</ecNumber>
    </recommendedName>
</protein>
<feature type="domain" description="HRDC" evidence="12">
    <location>
        <begin position="541"/>
        <end position="621"/>
    </location>
</feature>
<dbReference type="EMBL" id="JADCNM010000006">
    <property type="protein sequence ID" value="KAG0479112.1"/>
    <property type="molecule type" value="Genomic_DNA"/>
</dbReference>
<evidence type="ECO:0000256" key="6">
    <source>
        <dbReference type="ARBA" id="ARBA00022840"/>
    </source>
</evidence>
<dbReference type="PANTHER" id="PTHR13710">
    <property type="entry name" value="DNA HELICASE RECQ FAMILY MEMBER"/>
    <property type="match status" value="1"/>
</dbReference>
<dbReference type="InterPro" id="IPR044876">
    <property type="entry name" value="HRDC_dom_sf"/>
</dbReference>
<comment type="catalytic activity">
    <reaction evidence="9 10">
        <text>Couples ATP hydrolysis with the unwinding of duplex DNA by translocating in the 3'-5' direction.</text>
        <dbReference type="EC" id="5.6.2.4"/>
    </reaction>
</comment>
<dbReference type="InterPro" id="IPR014001">
    <property type="entry name" value="Helicase_ATP-bd"/>
</dbReference>
<evidence type="ECO:0000256" key="8">
    <source>
        <dbReference type="ARBA" id="ARBA00023235"/>
    </source>
</evidence>
<comment type="caution">
    <text evidence="15">The sequence shown here is derived from an EMBL/GenBank/DDBJ whole genome shotgun (WGS) entry which is preliminary data.</text>
</comment>
<dbReference type="GO" id="GO:0003677">
    <property type="term" value="F:DNA binding"/>
    <property type="evidence" value="ECO:0007669"/>
    <property type="project" value="UniProtKB-KW"/>
</dbReference>
<feature type="domain" description="Helicase C-terminal" evidence="14">
    <location>
        <begin position="213"/>
        <end position="367"/>
    </location>
</feature>
<evidence type="ECO:0000259" key="12">
    <source>
        <dbReference type="PROSITE" id="PS50967"/>
    </source>
</evidence>
<dbReference type="Pfam" id="PF00270">
    <property type="entry name" value="DEAD"/>
    <property type="match status" value="1"/>
</dbReference>
<dbReference type="InterPro" id="IPR027417">
    <property type="entry name" value="P-loop_NTPase"/>
</dbReference>